<dbReference type="Proteomes" id="UP000748308">
    <property type="component" value="Unassembled WGS sequence"/>
</dbReference>
<organism evidence="1 2">
    <name type="scientific">Eiseniibacteriota bacterium</name>
    <dbReference type="NCBI Taxonomy" id="2212470"/>
    <lineage>
        <taxon>Bacteria</taxon>
        <taxon>Candidatus Eiseniibacteriota</taxon>
    </lineage>
</organism>
<sequence>MARIQPFRAYRPPRDRAARVAAPPYDVLDTEEARAMAQGNPRSFLHISKPEIGLPADLDPHDPRVYAQGAENLKRFIEEGTLAREAAPAFYIYRQRMGQHTQTGIVAGASVDEYEAGLIKKHEFTRPDKEDDRTRHIDLLDANDEPVFLTYPAQSALRVRIAALQSAEPEYDFTTDDGIAHTLWVVKDPAAMAALTEAFAAVPALYVADGHHRSAAATRVRAARRQANPRHDGSEPYNAFLAVIFPHDEMKIMAYNRVVKDLHGRSPAEFLAALSGAFAISPTTHPEPEALHGFGMLLGERWYRLTAKPGSFPADDPVRSLDAAILQHNCLEPLLGIADPRRDKRIDFVGGIRGTAELERRCREGWAVAFALHPTSIDQLMAVADAGHVMPPKSTWFEPKLRSGLFVRPLGD</sequence>
<dbReference type="PIRSF" id="PIRSF033563">
    <property type="entry name" value="UCP033563"/>
    <property type="match status" value="1"/>
</dbReference>
<protein>
    <submittedName>
        <fullName evidence="1">DUF1015 domain-containing protein</fullName>
    </submittedName>
</protein>
<dbReference type="PANTHER" id="PTHR36454">
    <property type="entry name" value="LMO2823 PROTEIN"/>
    <property type="match status" value="1"/>
</dbReference>
<dbReference type="AlphaFoldDB" id="A0A938BL06"/>
<dbReference type="EMBL" id="VGIY01000022">
    <property type="protein sequence ID" value="MBM3316559.1"/>
    <property type="molecule type" value="Genomic_DNA"/>
</dbReference>
<accession>A0A938BL06</accession>
<comment type="caution">
    <text evidence="1">The sequence shown here is derived from an EMBL/GenBank/DDBJ whole genome shotgun (WGS) entry which is preliminary data.</text>
</comment>
<dbReference type="Pfam" id="PF06245">
    <property type="entry name" value="DUF1015"/>
    <property type="match status" value="1"/>
</dbReference>
<dbReference type="PANTHER" id="PTHR36454:SF1">
    <property type="entry name" value="DUF1015 DOMAIN-CONTAINING PROTEIN"/>
    <property type="match status" value="1"/>
</dbReference>
<reference evidence="1" key="1">
    <citation type="submission" date="2019-03" db="EMBL/GenBank/DDBJ databases">
        <title>Lake Tanganyika Metagenome-Assembled Genomes (MAGs).</title>
        <authorList>
            <person name="Tran P."/>
        </authorList>
    </citation>
    <scope>NUCLEOTIDE SEQUENCE</scope>
    <source>
        <strain evidence="1">M_DeepCast_400m_m2_100</strain>
    </source>
</reference>
<name>A0A938BL06_UNCEI</name>
<evidence type="ECO:0000313" key="2">
    <source>
        <dbReference type="Proteomes" id="UP000748308"/>
    </source>
</evidence>
<proteinExistence type="predicted"/>
<gene>
    <name evidence="1" type="ORF">FJY75_01775</name>
</gene>
<dbReference type="InterPro" id="IPR008323">
    <property type="entry name" value="UCP033563"/>
</dbReference>
<evidence type="ECO:0000313" key="1">
    <source>
        <dbReference type="EMBL" id="MBM3316559.1"/>
    </source>
</evidence>